<dbReference type="RefSeq" id="WP_150924553.1">
    <property type="nucleotide sequence ID" value="NZ_CP044232.1"/>
</dbReference>
<dbReference type="InterPro" id="IPR011032">
    <property type="entry name" value="GroES-like_sf"/>
</dbReference>
<dbReference type="CDD" id="cd08236">
    <property type="entry name" value="sugar_DH"/>
    <property type="match status" value="1"/>
</dbReference>
<dbReference type="InterPro" id="IPR029752">
    <property type="entry name" value="D-isomer_DH_CS1"/>
</dbReference>
<keyword evidence="7" id="KW-1185">Reference proteome</keyword>
<dbReference type="GO" id="GO:0046872">
    <property type="term" value="F:metal ion binding"/>
    <property type="evidence" value="ECO:0007669"/>
    <property type="project" value="UniProtKB-KW"/>
</dbReference>
<keyword evidence="4" id="KW-0560">Oxidoreductase</keyword>
<dbReference type="InterPro" id="IPR036291">
    <property type="entry name" value="NAD(P)-bd_dom_sf"/>
</dbReference>
<name>A0A5J6L3B9_9MICO</name>
<keyword evidence="3" id="KW-0862">Zinc</keyword>
<dbReference type="InterPro" id="IPR050129">
    <property type="entry name" value="Zn_alcohol_dh"/>
</dbReference>
<comment type="cofactor">
    <cofactor evidence="1">
        <name>Zn(2+)</name>
        <dbReference type="ChEBI" id="CHEBI:29105"/>
    </cofactor>
</comment>
<evidence type="ECO:0000256" key="2">
    <source>
        <dbReference type="ARBA" id="ARBA00022723"/>
    </source>
</evidence>
<accession>A0A5J6L3B9</accession>
<dbReference type="GO" id="GO:0016491">
    <property type="term" value="F:oxidoreductase activity"/>
    <property type="evidence" value="ECO:0007669"/>
    <property type="project" value="UniProtKB-KW"/>
</dbReference>
<keyword evidence="2" id="KW-0479">Metal-binding</keyword>
<dbReference type="PANTHER" id="PTHR43401:SF2">
    <property type="entry name" value="L-THREONINE 3-DEHYDROGENASE"/>
    <property type="match status" value="1"/>
</dbReference>
<protein>
    <submittedName>
        <fullName evidence="6">Galactitol-1-phosphate 5-dehydrogenase</fullName>
    </submittedName>
</protein>
<dbReference type="KEGG" id="mlz:F6J85_08040"/>
<organism evidence="6 7">
    <name type="scientific">Microbacterium lushaniae</name>
    <dbReference type="NCBI Taxonomy" id="2614639"/>
    <lineage>
        <taxon>Bacteria</taxon>
        <taxon>Bacillati</taxon>
        <taxon>Actinomycetota</taxon>
        <taxon>Actinomycetes</taxon>
        <taxon>Micrococcales</taxon>
        <taxon>Microbacteriaceae</taxon>
        <taxon>Microbacterium</taxon>
    </lineage>
</organism>
<gene>
    <name evidence="6" type="ORF">F6J85_08040</name>
</gene>
<dbReference type="SMART" id="SM00829">
    <property type="entry name" value="PKS_ER"/>
    <property type="match status" value="1"/>
</dbReference>
<feature type="domain" description="Enoyl reductase (ER)" evidence="5">
    <location>
        <begin position="23"/>
        <end position="354"/>
    </location>
</feature>
<dbReference type="SUPFAM" id="SSF50129">
    <property type="entry name" value="GroES-like"/>
    <property type="match status" value="1"/>
</dbReference>
<evidence type="ECO:0000256" key="1">
    <source>
        <dbReference type="ARBA" id="ARBA00001947"/>
    </source>
</evidence>
<dbReference type="InterPro" id="IPR013154">
    <property type="entry name" value="ADH-like_N"/>
</dbReference>
<evidence type="ECO:0000259" key="5">
    <source>
        <dbReference type="SMART" id="SM00829"/>
    </source>
</evidence>
<dbReference type="PANTHER" id="PTHR43401">
    <property type="entry name" value="L-THREONINE 3-DEHYDROGENASE"/>
    <property type="match status" value="1"/>
</dbReference>
<proteinExistence type="predicted"/>
<dbReference type="Pfam" id="PF08240">
    <property type="entry name" value="ADH_N"/>
    <property type="match status" value="1"/>
</dbReference>
<dbReference type="PROSITE" id="PS00065">
    <property type="entry name" value="D_2_HYDROXYACID_DH_1"/>
    <property type="match status" value="1"/>
</dbReference>
<dbReference type="Gene3D" id="3.40.50.720">
    <property type="entry name" value="NAD(P)-binding Rossmann-like Domain"/>
    <property type="match status" value="1"/>
</dbReference>
<dbReference type="AlphaFoldDB" id="A0A5J6L3B9"/>
<evidence type="ECO:0000256" key="3">
    <source>
        <dbReference type="ARBA" id="ARBA00022833"/>
    </source>
</evidence>
<evidence type="ECO:0000313" key="7">
    <source>
        <dbReference type="Proteomes" id="UP000325516"/>
    </source>
</evidence>
<dbReference type="Proteomes" id="UP000325516">
    <property type="component" value="Chromosome"/>
</dbReference>
<dbReference type="EMBL" id="CP044232">
    <property type="protein sequence ID" value="QEW03058.1"/>
    <property type="molecule type" value="Genomic_DNA"/>
</dbReference>
<reference evidence="7" key="1">
    <citation type="submission" date="2019-09" db="EMBL/GenBank/DDBJ databases">
        <title>Mumia zhuanghuii sp. nov. isolated from the intestinal contents of plateau pika (Ochotona curzoniae) in the Qinghai-Tibet plateau of China.</title>
        <authorList>
            <person name="Tian Z."/>
        </authorList>
    </citation>
    <scope>NUCLEOTIDE SEQUENCE [LARGE SCALE GENOMIC DNA]</scope>
    <source>
        <strain evidence="7">L-031</strain>
    </source>
</reference>
<dbReference type="Gene3D" id="3.90.180.10">
    <property type="entry name" value="Medium-chain alcohol dehydrogenases, catalytic domain"/>
    <property type="match status" value="1"/>
</dbReference>
<dbReference type="InterPro" id="IPR020843">
    <property type="entry name" value="ER"/>
</dbReference>
<sequence>MSAPASPTDTGLLMRAAVLQGPGVLEVRDVERPTPGPGEALVQVMVSGICGSDLPRVLGSGARRYPLILGHEFSGVVAEAGQGTEIALGTRVAGVPLLPCDECQDCASGHYSQCRNYSFLGSRVDGAWAEYVVVPERNLLRLADAMTFEAGAMIEPSSVALHAFRLAGYDGGGRVAVIGAGNIGVFATQWARLLGADQVTVFDIDEARLATATALGADLVQRTDLQQDDWREQTGGRGFDLVIESSGVSPALTSALQLVASKGTIVSVGSPTRPVEFEPHVFELLQRKEATFVGSWMSYSSPFPGEEWTSSVRAFETGRLTCDSLVAARFALDDANGAFDLYRSGNAVRGKVLLYNNEYLRSMGTEGR</sequence>
<dbReference type="Pfam" id="PF00107">
    <property type="entry name" value="ADH_zinc_N"/>
    <property type="match status" value="1"/>
</dbReference>
<evidence type="ECO:0000313" key="6">
    <source>
        <dbReference type="EMBL" id="QEW03058.1"/>
    </source>
</evidence>
<evidence type="ECO:0000256" key="4">
    <source>
        <dbReference type="ARBA" id="ARBA00023002"/>
    </source>
</evidence>
<dbReference type="SUPFAM" id="SSF51735">
    <property type="entry name" value="NAD(P)-binding Rossmann-fold domains"/>
    <property type="match status" value="1"/>
</dbReference>
<dbReference type="InterPro" id="IPR013149">
    <property type="entry name" value="ADH-like_C"/>
</dbReference>